<dbReference type="OrthoDB" id="10264738at2759"/>
<evidence type="ECO:0000256" key="2">
    <source>
        <dbReference type="ARBA" id="ARBA00022801"/>
    </source>
</evidence>
<dbReference type="SUPFAM" id="SSF81606">
    <property type="entry name" value="PP2C-like"/>
    <property type="match status" value="1"/>
</dbReference>
<evidence type="ECO:0000313" key="6">
    <source>
        <dbReference type="EMBL" id="VDO82549.1"/>
    </source>
</evidence>
<dbReference type="Pfam" id="PF00481">
    <property type="entry name" value="PP2C"/>
    <property type="match status" value="1"/>
</dbReference>
<evidence type="ECO:0000256" key="4">
    <source>
        <dbReference type="SAM" id="MobiDB-lite"/>
    </source>
</evidence>
<accession>A0A183FQ77</accession>
<sequence length="191" mass="20565">MASFYGKRKSTALSLYDDDEDSKPPLKRTSGGLYDGDNEGGSSEPAAEDSAASNSTAETSNGANSSGDAAKEDKGDDAKQQSSPPGLEPLQLVTVLGCRRGQREDMQDAHLLLNDLSLGLPFVRRCALYAIFDGHAGTRAAKYCTENIPALLKKKLSSYGDLSTMEKQLKRIFTETFKSIDEGFLAEARKS</sequence>
<accession>A0A3P7YYD8</accession>
<feature type="compositionally biased region" description="Basic and acidic residues" evidence="4">
    <location>
        <begin position="69"/>
        <end position="79"/>
    </location>
</feature>
<feature type="region of interest" description="Disordered" evidence="4">
    <location>
        <begin position="1"/>
        <end position="90"/>
    </location>
</feature>
<dbReference type="InterPro" id="IPR036457">
    <property type="entry name" value="PPM-type-like_dom_sf"/>
</dbReference>
<evidence type="ECO:0000313" key="8">
    <source>
        <dbReference type="WBParaSite" id="HPBE_0000986001-mRNA-1"/>
    </source>
</evidence>
<feature type="compositionally biased region" description="Low complexity" evidence="4">
    <location>
        <begin position="40"/>
        <end position="68"/>
    </location>
</feature>
<dbReference type="InterPro" id="IPR000222">
    <property type="entry name" value="PP2C_BS"/>
</dbReference>
<dbReference type="Gene3D" id="3.60.40.10">
    <property type="entry name" value="PPM-type phosphatase domain"/>
    <property type="match status" value="1"/>
</dbReference>
<keyword evidence="3" id="KW-0904">Protein phosphatase</keyword>
<organism evidence="7 8">
    <name type="scientific">Heligmosomoides polygyrus</name>
    <name type="common">Parasitic roundworm</name>
    <dbReference type="NCBI Taxonomy" id="6339"/>
    <lineage>
        <taxon>Eukaryota</taxon>
        <taxon>Metazoa</taxon>
        <taxon>Ecdysozoa</taxon>
        <taxon>Nematoda</taxon>
        <taxon>Chromadorea</taxon>
        <taxon>Rhabditida</taxon>
        <taxon>Rhabditina</taxon>
        <taxon>Rhabditomorpha</taxon>
        <taxon>Strongyloidea</taxon>
        <taxon>Heligmosomidae</taxon>
        <taxon>Heligmosomoides</taxon>
    </lineage>
</organism>
<name>A0A183FQ77_HELPZ</name>
<evidence type="ECO:0000259" key="5">
    <source>
        <dbReference type="Pfam" id="PF00481"/>
    </source>
</evidence>
<proteinExistence type="predicted"/>
<reference evidence="8" key="2">
    <citation type="submission" date="2019-09" db="UniProtKB">
        <authorList>
            <consortium name="WormBaseParasite"/>
        </authorList>
    </citation>
    <scope>IDENTIFICATION</scope>
</reference>
<dbReference type="PROSITE" id="PS01032">
    <property type="entry name" value="PPM_1"/>
    <property type="match status" value="1"/>
</dbReference>
<evidence type="ECO:0000313" key="7">
    <source>
        <dbReference type="Proteomes" id="UP000050761"/>
    </source>
</evidence>
<gene>
    <name evidence="6" type="ORF">HPBE_LOCUS9861</name>
</gene>
<keyword evidence="7" id="KW-1185">Reference proteome</keyword>
<dbReference type="AlphaFoldDB" id="A0A183FQ77"/>
<dbReference type="EMBL" id="UZAH01026571">
    <property type="protein sequence ID" value="VDO82549.1"/>
    <property type="molecule type" value="Genomic_DNA"/>
</dbReference>
<dbReference type="Proteomes" id="UP000050761">
    <property type="component" value="Unassembled WGS sequence"/>
</dbReference>
<dbReference type="GO" id="GO:0046872">
    <property type="term" value="F:metal ion binding"/>
    <property type="evidence" value="ECO:0007669"/>
    <property type="project" value="UniProtKB-KW"/>
</dbReference>
<protein>
    <submittedName>
        <fullName evidence="8">PPM-type phosphatase domain-containing protein</fullName>
    </submittedName>
</protein>
<feature type="compositionally biased region" description="Basic residues" evidence="4">
    <location>
        <begin position="1"/>
        <end position="10"/>
    </location>
</feature>
<reference evidence="6 7" key="1">
    <citation type="submission" date="2018-11" db="EMBL/GenBank/DDBJ databases">
        <authorList>
            <consortium name="Pathogen Informatics"/>
        </authorList>
    </citation>
    <scope>NUCLEOTIDE SEQUENCE [LARGE SCALE GENOMIC DNA]</scope>
</reference>
<evidence type="ECO:0000256" key="1">
    <source>
        <dbReference type="ARBA" id="ARBA00022723"/>
    </source>
</evidence>
<evidence type="ECO:0000256" key="3">
    <source>
        <dbReference type="ARBA" id="ARBA00022912"/>
    </source>
</evidence>
<dbReference type="GO" id="GO:0004721">
    <property type="term" value="F:phosphoprotein phosphatase activity"/>
    <property type="evidence" value="ECO:0007669"/>
    <property type="project" value="UniProtKB-KW"/>
</dbReference>
<feature type="domain" description="PPM-type phosphatase" evidence="5">
    <location>
        <begin position="97"/>
        <end position="181"/>
    </location>
</feature>
<keyword evidence="2" id="KW-0378">Hydrolase</keyword>
<dbReference type="WBParaSite" id="HPBE_0000986001-mRNA-1">
    <property type="protein sequence ID" value="HPBE_0000986001-mRNA-1"/>
    <property type="gene ID" value="HPBE_0000986001"/>
</dbReference>
<keyword evidence="1" id="KW-0479">Metal-binding</keyword>
<dbReference type="InterPro" id="IPR001932">
    <property type="entry name" value="PPM-type_phosphatase-like_dom"/>
</dbReference>